<dbReference type="Proteomes" id="UP000265581">
    <property type="component" value="Unassembled WGS sequence"/>
</dbReference>
<organism evidence="1 2">
    <name type="scientific">Aeromicrobium endophyticum</name>
    <dbReference type="NCBI Taxonomy" id="2292704"/>
    <lineage>
        <taxon>Bacteria</taxon>
        <taxon>Bacillati</taxon>
        <taxon>Actinomycetota</taxon>
        <taxon>Actinomycetes</taxon>
        <taxon>Propionibacteriales</taxon>
        <taxon>Nocardioidaceae</taxon>
        <taxon>Aeromicrobium</taxon>
    </lineage>
</organism>
<evidence type="ECO:0000313" key="1">
    <source>
        <dbReference type="EMBL" id="REK73645.1"/>
    </source>
</evidence>
<dbReference type="RefSeq" id="WP_119703755.1">
    <property type="nucleotide sequence ID" value="NZ_JBHSOI010000001.1"/>
</dbReference>
<dbReference type="OrthoDB" id="3630442at2"/>
<keyword evidence="2" id="KW-1185">Reference proteome</keyword>
<name>A0A371PCI1_9ACTN</name>
<accession>A0A371PCI1</accession>
<dbReference type="AlphaFoldDB" id="A0A371PCI1"/>
<proteinExistence type="predicted"/>
<gene>
    <name evidence="1" type="ORF">DX116_08955</name>
</gene>
<dbReference type="EMBL" id="QUBR01000001">
    <property type="protein sequence ID" value="REK73645.1"/>
    <property type="molecule type" value="Genomic_DNA"/>
</dbReference>
<protein>
    <submittedName>
        <fullName evidence="1">Uncharacterized protein</fullName>
    </submittedName>
</protein>
<evidence type="ECO:0000313" key="2">
    <source>
        <dbReference type="Proteomes" id="UP000265581"/>
    </source>
</evidence>
<reference evidence="1 2" key="1">
    <citation type="submission" date="2018-08" db="EMBL/GenBank/DDBJ databases">
        <title>Aeromicrobium sp. M2KJ-4, whole genome shotgun sequence.</title>
        <authorList>
            <person name="Tuo L."/>
        </authorList>
    </citation>
    <scope>NUCLEOTIDE SEQUENCE [LARGE SCALE GENOMIC DNA]</scope>
    <source>
        <strain evidence="1 2">M2KJ-4</strain>
    </source>
</reference>
<sequence length="133" mass="14402">MAEHVAAVKELLKPYGRPVHFGEAPGETNYPYVLLWASPGLLRAAELDGVQDDLDELLGVTTVAATSDAVLVAIGRVRGYLLGKSPQVEGRFVQALRLEGSQRVQPDLDVTIGQTNRHPSFGVDMLRLISEPV</sequence>
<comment type="caution">
    <text evidence="1">The sequence shown here is derived from an EMBL/GenBank/DDBJ whole genome shotgun (WGS) entry which is preliminary data.</text>
</comment>